<sequence length="298" mass="33590">MSFSHQDNPPPNPNATTLLLFDGDKLTADGKRTLSELERTTKVGRTLSSEDLPAGLQCVQHCNSERPDSTPESFASTSHLMTPTALLVARGQHTATTPLAQRQEPRVTTSIVKDQTTQMIENTLDTLRTRILSHYTQAVYIPPLAKPNLKAENDKQLPLMDTTQDFLAGDGQVMLILGDSGAGKSTFNRHLENSLWKDYKTGGRIPLFINLPAIERPNKELVEEQLRIHGFSEDEIHELKQNRQFMLICDGYDESQLTTNLHNTNLLNQSEQWDTKMILTCRTQYLGPNYRSRFMPLA</sequence>
<dbReference type="Gene3D" id="3.40.50.300">
    <property type="entry name" value="P-loop containing nucleotide triphosphate hydrolases"/>
    <property type="match status" value="1"/>
</dbReference>
<feature type="domain" description="NACHT" evidence="1">
    <location>
        <begin position="173"/>
        <end position="283"/>
    </location>
</feature>
<proteinExistence type="predicted"/>
<dbReference type="Pfam" id="PF05729">
    <property type="entry name" value="NACHT"/>
    <property type="match status" value="1"/>
</dbReference>
<keyword evidence="3" id="KW-1185">Reference proteome</keyword>
<dbReference type="PROSITE" id="PS00675">
    <property type="entry name" value="SIGMA54_INTERACT_1"/>
    <property type="match status" value="1"/>
</dbReference>
<evidence type="ECO:0000313" key="3">
    <source>
        <dbReference type="Proteomes" id="UP001194696"/>
    </source>
</evidence>
<organism evidence="2 3">
    <name type="scientific">Linnemannia gamsii</name>
    <dbReference type="NCBI Taxonomy" id="64522"/>
    <lineage>
        <taxon>Eukaryota</taxon>
        <taxon>Fungi</taxon>
        <taxon>Fungi incertae sedis</taxon>
        <taxon>Mucoromycota</taxon>
        <taxon>Mortierellomycotina</taxon>
        <taxon>Mortierellomycetes</taxon>
        <taxon>Mortierellales</taxon>
        <taxon>Mortierellaceae</taxon>
        <taxon>Linnemannia</taxon>
    </lineage>
</organism>
<dbReference type="InterPro" id="IPR025662">
    <property type="entry name" value="Sigma_54_int_dom_ATP-bd_1"/>
</dbReference>
<gene>
    <name evidence="2" type="primary">WDR31_9</name>
    <name evidence="2" type="ORF">BGZ96_010549</name>
</gene>
<evidence type="ECO:0000313" key="2">
    <source>
        <dbReference type="EMBL" id="KAG0285118.1"/>
    </source>
</evidence>
<dbReference type="SUPFAM" id="SSF52540">
    <property type="entry name" value="P-loop containing nucleoside triphosphate hydrolases"/>
    <property type="match status" value="1"/>
</dbReference>
<dbReference type="InterPro" id="IPR007111">
    <property type="entry name" value="NACHT_NTPase"/>
</dbReference>
<feature type="non-terminal residue" evidence="2">
    <location>
        <position position="298"/>
    </location>
</feature>
<evidence type="ECO:0000259" key="1">
    <source>
        <dbReference type="Pfam" id="PF05729"/>
    </source>
</evidence>
<protein>
    <submittedName>
        <fullName evidence="2">WD_REPEATS_REGION domain-containing protein</fullName>
    </submittedName>
</protein>
<dbReference type="InterPro" id="IPR027417">
    <property type="entry name" value="P-loop_NTPase"/>
</dbReference>
<comment type="caution">
    <text evidence="2">The sequence shown here is derived from an EMBL/GenBank/DDBJ whole genome shotgun (WGS) entry which is preliminary data.</text>
</comment>
<dbReference type="Proteomes" id="UP001194696">
    <property type="component" value="Unassembled WGS sequence"/>
</dbReference>
<name>A0ABQ7JVT7_9FUNG</name>
<reference evidence="2 3" key="1">
    <citation type="journal article" date="2020" name="Fungal Divers.">
        <title>Resolving the Mortierellaceae phylogeny through synthesis of multi-gene phylogenetics and phylogenomics.</title>
        <authorList>
            <person name="Vandepol N."/>
            <person name="Liber J."/>
            <person name="Desiro A."/>
            <person name="Na H."/>
            <person name="Kennedy M."/>
            <person name="Barry K."/>
            <person name="Grigoriev I.V."/>
            <person name="Miller A.N."/>
            <person name="O'Donnell K."/>
            <person name="Stajich J.E."/>
            <person name="Bonito G."/>
        </authorList>
    </citation>
    <scope>NUCLEOTIDE SEQUENCE [LARGE SCALE GENOMIC DNA]</scope>
    <source>
        <strain evidence="2 3">AD045</strain>
    </source>
</reference>
<accession>A0ABQ7JVT7</accession>
<dbReference type="EMBL" id="JAAAIM010000698">
    <property type="protein sequence ID" value="KAG0285118.1"/>
    <property type="molecule type" value="Genomic_DNA"/>
</dbReference>